<protein>
    <submittedName>
        <fullName evidence="5">GAK6 protein</fullName>
    </submittedName>
</protein>
<feature type="domain" description="CCHC-type" evidence="4">
    <location>
        <begin position="48"/>
        <end position="64"/>
    </location>
</feature>
<dbReference type="AlphaFoldDB" id="A0A7L0YDX1"/>
<dbReference type="Gene3D" id="4.10.60.10">
    <property type="entry name" value="Zinc finger, CCHC-type"/>
    <property type="match status" value="1"/>
</dbReference>
<keyword evidence="2" id="KW-0862">Zinc</keyword>
<evidence type="ECO:0000256" key="2">
    <source>
        <dbReference type="PROSITE-ProRule" id="PRU00047"/>
    </source>
</evidence>
<gene>
    <name evidence="5" type="primary">Ervk6_0</name>
    <name evidence="5" type="ORF">PLONIG_R15283</name>
</gene>
<reference evidence="5 6" key="1">
    <citation type="submission" date="2019-09" db="EMBL/GenBank/DDBJ databases">
        <title>Bird 10,000 Genomes (B10K) Project - Family phase.</title>
        <authorList>
            <person name="Zhang G."/>
        </authorList>
    </citation>
    <scope>NUCLEOTIDE SEQUENCE [LARGE SCALE GENOMIC DNA]</scope>
    <source>
        <strain evidence="5">B10K-DU-001-79</strain>
        <tissue evidence="5">Muscle</tissue>
    </source>
</reference>
<evidence type="ECO:0000259" key="4">
    <source>
        <dbReference type="PROSITE" id="PS50158"/>
    </source>
</evidence>
<dbReference type="EMBL" id="VXBC01002188">
    <property type="protein sequence ID" value="NXM12313.1"/>
    <property type="molecule type" value="Genomic_DNA"/>
</dbReference>
<keyword evidence="1" id="KW-0449">Lipoprotein</keyword>
<feature type="compositionally biased region" description="Polar residues" evidence="3">
    <location>
        <begin position="118"/>
        <end position="127"/>
    </location>
</feature>
<accession>A0A7L0YDX1</accession>
<dbReference type="PANTHER" id="PTHR40389:SF2">
    <property type="entry name" value="ENDOGENOUS RETROVIRUS GROUP K MEMBER 24 GAG POLYPROTEIN-RELATED"/>
    <property type="match status" value="1"/>
</dbReference>
<dbReference type="InterPro" id="IPR050195">
    <property type="entry name" value="Primate_lentivir_Gag_pol-like"/>
</dbReference>
<dbReference type="PANTHER" id="PTHR40389">
    <property type="entry name" value="ENDOGENOUS RETROVIRUS GROUP K MEMBER 24 GAG POLYPROTEIN-RELATED"/>
    <property type="match status" value="1"/>
</dbReference>
<evidence type="ECO:0000313" key="5">
    <source>
        <dbReference type="EMBL" id="NXM12313.1"/>
    </source>
</evidence>
<dbReference type="InterPro" id="IPR001878">
    <property type="entry name" value="Znf_CCHC"/>
</dbReference>
<proteinExistence type="predicted"/>
<feature type="region of interest" description="Disordered" evidence="3">
    <location>
        <begin position="84"/>
        <end position="127"/>
    </location>
</feature>
<name>A0A7L0YDX1_9PASE</name>
<evidence type="ECO:0000256" key="3">
    <source>
        <dbReference type="SAM" id="MobiDB-lite"/>
    </source>
</evidence>
<feature type="non-terminal residue" evidence="5">
    <location>
        <position position="1"/>
    </location>
</feature>
<keyword evidence="6" id="KW-1185">Reference proteome</keyword>
<dbReference type="PROSITE" id="PS50158">
    <property type="entry name" value="ZF_CCHC"/>
    <property type="match status" value="1"/>
</dbReference>
<dbReference type="Proteomes" id="UP000539920">
    <property type="component" value="Unassembled WGS sequence"/>
</dbReference>
<keyword evidence="2" id="KW-0863">Zinc-finger</keyword>
<keyword evidence="2" id="KW-0479">Metal-binding</keyword>
<keyword evidence="1" id="KW-0519">Myristate</keyword>
<comment type="caution">
    <text evidence="5">The sequence shown here is derived from an EMBL/GenBank/DDBJ whole genome shotgun (WGS) entry which is preliminary data.</text>
</comment>
<feature type="non-terminal residue" evidence="5">
    <location>
        <position position="127"/>
    </location>
</feature>
<dbReference type="GO" id="GO:0003676">
    <property type="term" value="F:nucleic acid binding"/>
    <property type="evidence" value="ECO:0007669"/>
    <property type="project" value="InterPro"/>
</dbReference>
<evidence type="ECO:0000256" key="1">
    <source>
        <dbReference type="ARBA" id="ARBA00022707"/>
    </source>
</evidence>
<evidence type="ECO:0000313" key="6">
    <source>
        <dbReference type="Proteomes" id="UP000539920"/>
    </source>
</evidence>
<organism evidence="5 6">
    <name type="scientific">Ploceus nigricollis</name>
    <dbReference type="NCBI Taxonomy" id="441696"/>
    <lineage>
        <taxon>Eukaryota</taxon>
        <taxon>Metazoa</taxon>
        <taxon>Chordata</taxon>
        <taxon>Craniata</taxon>
        <taxon>Vertebrata</taxon>
        <taxon>Euteleostomi</taxon>
        <taxon>Archelosauria</taxon>
        <taxon>Archosauria</taxon>
        <taxon>Dinosauria</taxon>
        <taxon>Saurischia</taxon>
        <taxon>Theropoda</taxon>
        <taxon>Coelurosauria</taxon>
        <taxon>Aves</taxon>
        <taxon>Neognathae</taxon>
        <taxon>Neoaves</taxon>
        <taxon>Telluraves</taxon>
        <taxon>Australaves</taxon>
        <taxon>Passeriformes</taxon>
        <taxon>Passeroidea</taxon>
        <taxon>Ploceidae</taxon>
        <taxon>Ploceinae</taxon>
        <taxon>Ploceus</taxon>
    </lineage>
</organism>
<sequence length="127" mass="13929">LDSIYNHANVELADYIKACANIGSEQYKAELIATAIAQQLQVAKATVKCFACGDEVHVWKQCPKGQKTSKKPNKPCSHCKKGLLWNSQPHSKFDKDDNTLQKQGKLNRGLQADAPQPNGATIQPTPN</sequence>
<dbReference type="GO" id="GO:0008270">
    <property type="term" value="F:zinc ion binding"/>
    <property type="evidence" value="ECO:0007669"/>
    <property type="project" value="UniProtKB-KW"/>
</dbReference>